<proteinExistence type="predicted"/>
<name>A0A914X2E9_9BILA</name>
<feature type="compositionally biased region" description="Basic and acidic residues" evidence="1">
    <location>
        <begin position="53"/>
        <end position="62"/>
    </location>
</feature>
<evidence type="ECO:0000313" key="3">
    <source>
        <dbReference type="WBParaSite" id="PSAMB.scaffold573size46772.g7053.t1"/>
    </source>
</evidence>
<dbReference type="Proteomes" id="UP000887566">
    <property type="component" value="Unplaced"/>
</dbReference>
<organism evidence="2 3">
    <name type="scientific">Plectus sambesii</name>
    <dbReference type="NCBI Taxonomy" id="2011161"/>
    <lineage>
        <taxon>Eukaryota</taxon>
        <taxon>Metazoa</taxon>
        <taxon>Ecdysozoa</taxon>
        <taxon>Nematoda</taxon>
        <taxon>Chromadorea</taxon>
        <taxon>Plectida</taxon>
        <taxon>Plectina</taxon>
        <taxon>Plectoidea</taxon>
        <taxon>Plectidae</taxon>
        <taxon>Plectus</taxon>
    </lineage>
</organism>
<evidence type="ECO:0000256" key="1">
    <source>
        <dbReference type="SAM" id="MobiDB-lite"/>
    </source>
</evidence>
<dbReference type="AlphaFoldDB" id="A0A914X2E9"/>
<keyword evidence="2" id="KW-1185">Reference proteome</keyword>
<reference evidence="3" key="1">
    <citation type="submission" date="2022-11" db="UniProtKB">
        <authorList>
            <consortium name="WormBaseParasite"/>
        </authorList>
    </citation>
    <scope>IDENTIFICATION</scope>
</reference>
<dbReference type="WBParaSite" id="PSAMB.scaffold573size46772.g7053.t1">
    <property type="protein sequence ID" value="PSAMB.scaffold573size46772.g7053.t1"/>
    <property type="gene ID" value="PSAMB.scaffold573size46772.g7053"/>
</dbReference>
<sequence>MPRFQPSTFGRFGLLYPTNLGYPIDDETNLNGVQVLDDVGHSDLANQSSVHSEQSEYGHETENDPNIANSNKTKRNKHGKRSYECVGKKRNRQQMRKIAKNRKSIGANAVLNTIEMTHLNAEPEMCSIETAGERQEVVADCNPIALSSQCIQCNGKSNLLLTCKHYVCLKCEVKKQWVAHDQSCDNCSELIQFKQKHAQLKKRLKKSVYLPQLVKPIDQVSPEVIRERCSKLHTVVTKLGGRESADGEVVQSAALVSEYLKRNGAFVDKIRKSKLPGLERRLTPREDLALCSDMHMTGRQRRKYISEMHKKGMNHMASTHAYNTEKKRLEIKTKLVYS</sequence>
<evidence type="ECO:0000313" key="2">
    <source>
        <dbReference type="Proteomes" id="UP000887566"/>
    </source>
</evidence>
<accession>A0A914X2E9</accession>
<feature type="region of interest" description="Disordered" evidence="1">
    <location>
        <begin position="47"/>
        <end position="82"/>
    </location>
</feature>
<protein>
    <submittedName>
        <fullName evidence="3">RING-type domain-containing protein</fullName>
    </submittedName>
</protein>